<name>A0ABS6JNZ7_9BACI</name>
<keyword evidence="3" id="KW-1185">Reference proteome</keyword>
<gene>
    <name evidence="2" type="ORF">KS407_01720</name>
</gene>
<evidence type="ECO:0000256" key="1">
    <source>
        <dbReference type="SAM" id="MobiDB-lite"/>
    </source>
</evidence>
<sequence>MNKEKLTSFFENMSPTESQKKRMKKAILSHGDGKSSRSKSPNWWANKGAKVVASVILAVVIIGTLPLAGKAGAGIVNWFQNQYDSIIGAVENQEDLLIDGEFSVEKHEKLTERHEYRGLSKERAEEQAFVDQSYEVAIIHRAMDLGIDVTREEALQRAYDSLEGWAEMDEEEAAAMDIESLNPIQSEIEDLRLNEDEFWVEQRLHSFAFNVLLFKVMEHEMNENPSKGWNEIHMEIVSDFIVNEAEKLAEFRKKVGLD</sequence>
<evidence type="ECO:0000313" key="3">
    <source>
        <dbReference type="Proteomes" id="UP000790580"/>
    </source>
</evidence>
<reference evidence="2 3" key="1">
    <citation type="submission" date="2021-06" db="EMBL/GenBank/DDBJ databases">
        <title>Bacillus sp. RD4P76, an endophyte from a halophyte.</title>
        <authorList>
            <person name="Sun J.-Q."/>
        </authorList>
    </citation>
    <scope>NUCLEOTIDE SEQUENCE [LARGE SCALE GENOMIC DNA]</scope>
    <source>
        <strain evidence="2 3">JCM 17098</strain>
    </source>
</reference>
<comment type="caution">
    <text evidence="2">The sequence shown here is derived from an EMBL/GenBank/DDBJ whole genome shotgun (WGS) entry which is preliminary data.</text>
</comment>
<dbReference type="RefSeq" id="WP_088073177.1">
    <property type="nucleotide sequence ID" value="NZ_JAHQCR010000014.1"/>
</dbReference>
<accession>A0ABS6JNZ7</accession>
<feature type="region of interest" description="Disordered" evidence="1">
    <location>
        <begin position="1"/>
        <end position="41"/>
    </location>
</feature>
<protein>
    <submittedName>
        <fullName evidence="2">Uncharacterized protein</fullName>
    </submittedName>
</protein>
<evidence type="ECO:0000313" key="2">
    <source>
        <dbReference type="EMBL" id="MBU9720160.1"/>
    </source>
</evidence>
<dbReference type="Proteomes" id="UP000790580">
    <property type="component" value="Unassembled WGS sequence"/>
</dbReference>
<proteinExistence type="predicted"/>
<organism evidence="2 3">
    <name type="scientific">Evansella alkalicola</name>
    <dbReference type="NCBI Taxonomy" id="745819"/>
    <lineage>
        <taxon>Bacteria</taxon>
        <taxon>Bacillati</taxon>
        <taxon>Bacillota</taxon>
        <taxon>Bacilli</taxon>
        <taxon>Bacillales</taxon>
        <taxon>Bacillaceae</taxon>
        <taxon>Evansella</taxon>
    </lineage>
</organism>
<dbReference type="EMBL" id="JAHQCR010000014">
    <property type="protein sequence ID" value="MBU9720160.1"/>
    <property type="molecule type" value="Genomic_DNA"/>
</dbReference>